<keyword evidence="2" id="KW-0378">Hydrolase</keyword>
<dbReference type="CDD" id="cd00586">
    <property type="entry name" value="4HBT"/>
    <property type="match status" value="1"/>
</dbReference>
<evidence type="ECO:0000256" key="1">
    <source>
        <dbReference type="ARBA" id="ARBA00005953"/>
    </source>
</evidence>
<dbReference type="Pfam" id="PF13279">
    <property type="entry name" value="4HBT_2"/>
    <property type="match status" value="1"/>
</dbReference>
<comment type="similarity">
    <text evidence="1">Belongs to the 4-hydroxybenzoyl-CoA thioesterase family.</text>
</comment>
<dbReference type="GO" id="GO:0047617">
    <property type="term" value="F:fatty acyl-CoA hydrolase activity"/>
    <property type="evidence" value="ECO:0007669"/>
    <property type="project" value="TreeGrafter"/>
</dbReference>
<name>A0A9D1F9L7_9FIRM</name>
<sequence>MHIYRRRIFYYETDRMQVVHHSNYIRWMEEARIACLNALGVCYAEMEAKGIISPVLSVECHYRSMSRFGETFRVETKLTEVTRVSYSLSYRIYDDATDELRADGTSSHCFINEKGRPISLAKKEPELYERVCRAVEPEA</sequence>
<evidence type="ECO:0000313" key="4">
    <source>
        <dbReference type="Proteomes" id="UP000886741"/>
    </source>
</evidence>
<protein>
    <submittedName>
        <fullName evidence="3">Acyl-CoA thioesterase</fullName>
    </submittedName>
</protein>
<dbReference type="EMBL" id="DVJJ01000098">
    <property type="protein sequence ID" value="HIS65007.1"/>
    <property type="molecule type" value="Genomic_DNA"/>
</dbReference>
<dbReference type="Gene3D" id="3.10.129.10">
    <property type="entry name" value="Hotdog Thioesterase"/>
    <property type="match status" value="1"/>
</dbReference>
<dbReference type="SUPFAM" id="SSF54637">
    <property type="entry name" value="Thioesterase/thiol ester dehydrase-isomerase"/>
    <property type="match status" value="1"/>
</dbReference>
<evidence type="ECO:0000256" key="2">
    <source>
        <dbReference type="ARBA" id="ARBA00022801"/>
    </source>
</evidence>
<proteinExistence type="inferred from homology"/>
<comment type="caution">
    <text evidence="3">The sequence shown here is derived from an EMBL/GenBank/DDBJ whole genome shotgun (WGS) entry which is preliminary data.</text>
</comment>
<reference evidence="3" key="1">
    <citation type="submission" date="2020-10" db="EMBL/GenBank/DDBJ databases">
        <authorList>
            <person name="Gilroy R."/>
        </authorList>
    </citation>
    <scope>NUCLEOTIDE SEQUENCE</scope>
    <source>
        <strain evidence="3">ChiBcec16-1751</strain>
    </source>
</reference>
<gene>
    <name evidence="3" type="ORF">IAA83_06515</name>
</gene>
<dbReference type="PIRSF" id="PIRSF003230">
    <property type="entry name" value="YbgC"/>
    <property type="match status" value="1"/>
</dbReference>
<dbReference type="PANTHER" id="PTHR31793:SF27">
    <property type="entry name" value="NOVEL THIOESTERASE SUPERFAMILY DOMAIN AND SAPOSIN A-TYPE DOMAIN CONTAINING PROTEIN (0610012H03RIK)"/>
    <property type="match status" value="1"/>
</dbReference>
<dbReference type="InterPro" id="IPR029069">
    <property type="entry name" value="HotDog_dom_sf"/>
</dbReference>
<reference evidence="3" key="2">
    <citation type="journal article" date="2021" name="PeerJ">
        <title>Extensive microbial diversity within the chicken gut microbiome revealed by metagenomics and culture.</title>
        <authorList>
            <person name="Gilroy R."/>
            <person name="Ravi A."/>
            <person name="Getino M."/>
            <person name="Pursley I."/>
            <person name="Horton D.L."/>
            <person name="Alikhan N.F."/>
            <person name="Baker D."/>
            <person name="Gharbi K."/>
            <person name="Hall N."/>
            <person name="Watson M."/>
            <person name="Adriaenssens E.M."/>
            <person name="Foster-Nyarko E."/>
            <person name="Jarju S."/>
            <person name="Secka A."/>
            <person name="Antonio M."/>
            <person name="Oren A."/>
            <person name="Chaudhuri R.R."/>
            <person name="La Ragione R."/>
            <person name="Hildebrand F."/>
            <person name="Pallen M.J."/>
        </authorList>
    </citation>
    <scope>NUCLEOTIDE SEQUENCE</scope>
    <source>
        <strain evidence="3">ChiBcec16-1751</strain>
    </source>
</reference>
<dbReference type="Proteomes" id="UP000886741">
    <property type="component" value="Unassembled WGS sequence"/>
</dbReference>
<dbReference type="InterPro" id="IPR050563">
    <property type="entry name" value="4-hydroxybenzoyl-CoA_TE"/>
</dbReference>
<dbReference type="InterPro" id="IPR006684">
    <property type="entry name" value="YbgC/YbaW"/>
</dbReference>
<accession>A0A9D1F9L7</accession>
<dbReference type="NCBIfam" id="TIGR00051">
    <property type="entry name" value="YbgC/FadM family acyl-CoA thioesterase"/>
    <property type="match status" value="1"/>
</dbReference>
<organism evidence="3 4">
    <name type="scientific">Candidatus Avoscillospira avistercoris</name>
    <dbReference type="NCBI Taxonomy" id="2840707"/>
    <lineage>
        <taxon>Bacteria</taxon>
        <taxon>Bacillati</taxon>
        <taxon>Bacillota</taxon>
        <taxon>Clostridia</taxon>
        <taxon>Eubacteriales</taxon>
        <taxon>Oscillospiraceae</taxon>
        <taxon>Oscillospiraceae incertae sedis</taxon>
        <taxon>Candidatus Avoscillospira</taxon>
    </lineage>
</organism>
<evidence type="ECO:0000313" key="3">
    <source>
        <dbReference type="EMBL" id="HIS65007.1"/>
    </source>
</evidence>
<dbReference type="AlphaFoldDB" id="A0A9D1F9L7"/>
<dbReference type="PANTHER" id="PTHR31793">
    <property type="entry name" value="4-HYDROXYBENZOYL-COA THIOESTERASE FAMILY MEMBER"/>
    <property type="match status" value="1"/>
</dbReference>